<evidence type="ECO:0008006" key="4">
    <source>
        <dbReference type="Google" id="ProtNLM"/>
    </source>
</evidence>
<feature type="region of interest" description="Disordered" evidence="1">
    <location>
        <begin position="433"/>
        <end position="453"/>
    </location>
</feature>
<dbReference type="Proteomes" id="UP001219862">
    <property type="component" value="Unassembled WGS sequence"/>
</dbReference>
<dbReference type="EMBL" id="JAQQXS010000029">
    <property type="protein sequence ID" value="MDC8787293.1"/>
    <property type="molecule type" value="Genomic_DNA"/>
</dbReference>
<reference evidence="2 3" key="1">
    <citation type="submission" date="2022-10" db="EMBL/GenBank/DDBJ databases">
        <title>paucibacter sp. hw8 Genome sequencing.</title>
        <authorList>
            <person name="Park S."/>
        </authorList>
    </citation>
    <scope>NUCLEOTIDE SEQUENCE [LARGE SCALE GENOMIC DNA]</scope>
    <source>
        <strain evidence="3">hw8</strain>
    </source>
</reference>
<dbReference type="SUPFAM" id="SSF53474">
    <property type="entry name" value="alpha/beta-Hydrolases"/>
    <property type="match status" value="1"/>
</dbReference>
<dbReference type="InterPro" id="IPR003386">
    <property type="entry name" value="LACT/PDAT_acylTrfase"/>
</dbReference>
<keyword evidence="3" id="KW-1185">Reference proteome</keyword>
<organism evidence="2 3">
    <name type="scientific">Roseateles koreensis</name>
    <dbReference type="NCBI Taxonomy" id="2987526"/>
    <lineage>
        <taxon>Bacteria</taxon>
        <taxon>Pseudomonadati</taxon>
        <taxon>Pseudomonadota</taxon>
        <taxon>Betaproteobacteria</taxon>
        <taxon>Burkholderiales</taxon>
        <taxon>Sphaerotilaceae</taxon>
        <taxon>Roseateles</taxon>
    </lineage>
</organism>
<dbReference type="Gene3D" id="3.40.50.1820">
    <property type="entry name" value="alpha/beta hydrolase"/>
    <property type="match status" value="1"/>
</dbReference>
<name>A0ABT5KWG0_9BURK</name>
<proteinExistence type="predicted"/>
<evidence type="ECO:0000313" key="3">
    <source>
        <dbReference type="Proteomes" id="UP001219862"/>
    </source>
</evidence>
<evidence type="ECO:0000313" key="2">
    <source>
        <dbReference type="EMBL" id="MDC8787293.1"/>
    </source>
</evidence>
<evidence type="ECO:0000256" key="1">
    <source>
        <dbReference type="SAM" id="MobiDB-lite"/>
    </source>
</evidence>
<dbReference type="InterPro" id="IPR029058">
    <property type="entry name" value="AB_hydrolase_fold"/>
</dbReference>
<dbReference type="PANTHER" id="PTHR11440">
    <property type="entry name" value="LECITHIN-CHOLESTEROL ACYLTRANSFERASE-RELATED"/>
    <property type="match status" value="1"/>
</dbReference>
<dbReference type="RefSeq" id="WP_273598433.1">
    <property type="nucleotide sequence ID" value="NZ_JAQQXS010000029.1"/>
</dbReference>
<sequence length="586" mass="65282">MADQRYTGEVLATHTTNEQWSRKTVVVKTKPRPLVPIIFFPGVMGTRLQLQAKAVGSRFLWNPDSKKGLFDSYLFEGLFSWGDGTDADVRNVGTRLGSPGQLLSDLDSSHVSAEEKCIEDELFFNSSEEEKKGLKPHIQKVMQRRQARGWYSMFYDSYVPLLHTLNQWGRGYSVKQLDEAGQMQPLHNQQAFHPVWAFGYDWRQGADLIAQGGRPYAKGEDFSTFLEKVFADSYTDCVDWYWPKQKQVIVVTHSMGSLVARYISEVAGFRDRIAGIIHLAQPTTGAPAASLRLLAGTQTEDMAKLGGSDDQAIRNIMGISPYRYLTGVAQLTGPQTLLASNDYCADAEKAVASAKDPIDWIKWVDPQGEHKTFINQQKIGATRGESGLPSIHKDERIGWLAPRFWSRWGSPGAYDYTALKPLHDFKTQWRADAAGVKDHSEPSSQGKKSKFDDVQNAYDEANTIVTRLRLKYHPETTAIYSNGGQSITRLTVQLLPVKFPVSQSMDPNTLQMKPTLIDAFQVHWGFERSAGDGTVPESSGKALSAAGVKLQKAIAGPHSEHQNIGHNPQAQSQLFTALRAISKKFI</sequence>
<accession>A0ABT5KWG0</accession>
<dbReference type="Pfam" id="PF02450">
    <property type="entry name" value="LCAT"/>
    <property type="match status" value="1"/>
</dbReference>
<gene>
    <name evidence="2" type="ORF">PRZ01_19080</name>
</gene>
<protein>
    <recommendedName>
        <fullName evidence="4">Lecithin:cholesterol acyltransferase</fullName>
    </recommendedName>
</protein>
<comment type="caution">
    <text evidence="2">The sequence shown here is derived from an EMBL/GenBank/DDBJ whole genome shotgun (WGS) entry which is preliminary data.</text>
</comment>